<proteinExistence type="predicted"/>
<name>A0A2P2PHK2_RHIMU</name>
<reference evidence="1" key="1">
    <citation type="submission" date="2018-02" db="EMBL/GenBank/DDBJ databases">
        <title>Rhizophora mucronata_Transcriptome.</title>
        <authorList>
            <person name="Meera S.P."/>
            <person name="Sreeshan A."/>
            <person name="Augustine A."/>
        </authorList>
    </citation>
    <scope>NUCLEOTIDE SEQUENCE</scope>
    <source>
        <tissue evidence="1">Leaf</tissue>
    </source>
</reference>
<dbReference type="EMBL" id="GGEC01073742">
    <property type="protein sequence ID" value="MBX54226.1"/>
    <property type="molecule type" value="Transcribed_RNA"/>
</dbReference>
<protein>
    <submittedName>
        <fullName evidence="1">Uncharacterized protein</fullName>
    </submittedName>
</protein>
<sequence>MPHFLLQIPTTNLHPANNRGDKATIPHYFQGIGVDPR</sequence>
<accession>A0A2P2PHK2</accession>
<evidence type="ECO:0000313" key="1">
    <source>
        <dbReference type="EMBL" id="MBX54226.1"/>
    </source>
</evidence>
<organism evidence="1">
    <name type="scientific">Rhizophora mucronata</name>
    <name type="common">Asiatic mangrove</name>
    <dbReference type="NCBI Taxonomy" id="61149"/>
    <lineage>
        <taxon>Eukaryota</taxon>
        <taxon>Viridiplantae</taxon>
        <taxon>Streptophyta</taxon>
        <taxon>Embryophyta</taxon>
        <taxon>Tracheophyta</taxon>
        <taxon>Spermatophyta</taxon>
        <taxon>Magnoliopsida</taxon>
        <taxon>eudicotyledons</taxon>
        <taxon>Gunneridae</taxon>
        <taxon>Pentapetalae</taxon>
        <taxon>rosids</taxon>
        <taxon>fabids</taxon>
        <taxon>Malpighiales</taxon>
        <taxon>Rhizophoraceae</taxon>
        <taxon>Rhizophora</taxon>
    </lineage>
</organism>
<dbReference type="AlphaFoldDB" id="A0A2P2PHK2"/>